<accession>B8BSK5</accession>
<dbReference type="RefSeq" id="XP_002287098.1">
    <property type="nucleotide sequence ID" value="XM_002287062.1"/>
</dbReference>
<evidence type="ECO:0000313" key="3">
    <source>
        <dbReference type="Proteomes" id="UP000001449"/>
    </source>
</evidence>
<dbReference type="KEGG" id="tps:THAPSDRAFT_2015"/>
<reference evidence="2 3" key="2">
    <citation type="journal article" date="2008" name="Nature">
        <title>The Phaeodactylum genome reveals the evolutionary history of diatom genomes.</title>
        <authorList>
            <person name="Bowler C."/>
            <person name="Allen A.E."/>
            <person name="Badger J.H."/>
            <person name="Grimwood J."/>
            <person name="Jabbari K."/>
            <person name="Kuo A."/>
            <person name="Maheswari U."/>
            <person name="Martens C."/>
            <person name="Maumus F."/>
            <person name="Otillar R.P."/>
            <person name="Rayko E."/>
            <person name="Salamov A."/>
            <person name="Vandepoele K."/>
            <person name="Beszteri B."/>
            <person name="Gruber A."/>
            <person name="Heijde M."/>
            <person name="Katinka M."/>
            <person name="Mock T."/>
            <person name="Valentin K."/>
            <person name="Verret F."/>
            <person name="Berges J.A."/>
            <person name="Brownlee C."/>
            <person name="Cadoret J.P."/>
            <person name="Chiovitti A."/>
            <person name="Choi C.J."/>
            <person name="Coesel S."/>
            <person name="De Martino A."/>
            <person name="Detter J.C."/>
            <person name="Durkin C."/>
            <person name="Falciatore A."/>
            <person name="Fournet J."/>
            <person name="Haruta M."/>
            <person name="Huysman M.J."/>
            <person name="Jenkins B.D."/>
            <person name="Jiroutova K."/>
            <person name="Jorgensen R.E."/>
            <person name="Joubert Y."/>
            <person name="Kaplan A."/>
            <person name="Kroger N."/>
            <person name="Kroth P.G."/>
            <person name="La Roche J."/>
            <person name="Lindquist E."/>
            <person name="Lommer M."/>
            <person name="Martin-Jezequel V."/>
            <person name="Lopez P.J."/>
            <person name="Lucas S."/>
            <person name="Mangogna M."/>
            <person name="McGinnis K."/>
            <person name="Medlin L.K."/>
            <person name="Montsant A."/>
            <person name="Oudot-Le Secq M.P."/>
            <person name="Napoli C."/>
            <person name="Obornik M."/>
            <person name="Parker M.S."/>
            <person name="Petit J.L."/>
            <person name="Porcel B.M."/>
            <person name="Poulsen N."/>
            <person name="Robison M."/>
            <person name="Rychlewski L."/>
            <person name="Rynearson T.A."/>
            <person name="Schmutz J."/>
            <person name="Shapiro H."/>
            <person name="Siaut M."/>
            <person name="Stanley M."/>
            <person name="Sussman M.R."/>
            <person name="Taylor A.R."/>
            <person name="Vardi A."/>
            <person name="von Dassow P."/>
            <person name="Vyverman W."/>
            <person name="Willis A."/>
            <person name="Wyrwicz L.S."/>
            <person name="Rokhsar D.S."/>
            <person name="Weissenbach J."/>
            <person name="Armbrust E.V."/>
            <person name="Green B.R."/>
            <person name="Van de Peer Y."/>
            <person name="Grigoriev I.V."/>
        </authorList>
    </citation>
    <scope>NUCLEOTIDE SEQUENCE [LARGE SCALE GENOMIC DNA]</scope>
    <source>
        <strain evidence="2 3">CCMP1335</strain>
    </source>
</reference>
<feature type="compositionally biased region" description="Basic and acidic residues" evidence="1">
    <location>
        <begin position="214"/>
        <end position="236"/>
    </location>
</feature>
<sequence>MPTQSFNRSVNGWGFKIILTKGGNTVVLVQSSQRLLQEGPDHKSWYHELFLRGKPELTVLMERLVNPGKRIPDKQDYPLPPDPPLVAAAQIEHTSGIATNAVASYDPSNNVTHSNSKIQIQPHPDPSDHDSTAHLHQQHHPSSSYGNPHHRRHYYLSVYPYHTSHSLPHPYPYPSQYYLGGSHPQPYQLPSYSTSCLHYAPHYSARVVPAMGKDDQTYHHSSPREEDGSRKRESTHGAEGFEAEEDDEDKESHEQLLKRRNRSLLSSNGAPLIWTGSNNSVSDTANVAASRNTVSGAGDSGVRVDEGCDSLNNDLLDPSLDSYLDEFLDN</sequence>
<evidence type="ECO:0000313" key="2">
    <source>
        <dbReference type="EMBL" id="EED96739.1"/>
    </source>
</evidence>
<dbReference type="InParanoid" id="B8BSK5"/>
<feature type="region of interest" description="Disordered" evidence="1">
    <location>
        <begin position="214"/>
        <end position="262"/>
    </location>
</feature>
<reference evidence="2 3" key="1">
    <citation type="journal article" date="2004" name="Science">
        <title>The genome of the diatom Thalassiosira pseudonana: ecology, evolution, and metabolism.</title>
        <authorList>
            <person name="Armbrust E.V."/>
            <person name="Berges J.A."/>
            <person name="Bowler C."/>
            <person name="Green B.R."/>
            <person name="Martinez D."/>
            <person name="Putnam N.H."/>
            <person name="Zhou S."/>
            <person name="Allen A.E."/>
            <person name="Apt K.E."/>
            <person name="Bechner M."/>
            <person name="Brzezinski M.A."/>
            <person name="Chaal B.K."/>
            <person name="Chiovitti A."/>
            <person name="Davis A.K."/>
            <person name="Demarest M.S."/>
            <person name="Detter J.C."/>
            <person name="Glavina T."/>
            <person name="Goodstein D."/>
            <person name="Hadi M.Z."/>
            <person name="Hellsten U."/>
            <person name="Hildebrand M."/>
            <person name="Jenkins B.D."/>
            <person name="Jurka J."/>
            <person name="Kapitonov V.V."/>
            <person name="Kroger N."/>
            <person name="Lau W.W."/>
            <person name="Lane T.W."/>
            <person name="Larimer F.W."/>
            <person name="Lippmeier J.C."/>
            <person name="Lucas S."/>
            <person name="Medina M."/>
            <person name="Montsant A."/>
            <person name="Obornik M."/>
            <person name="Parker M.S."/>
            <person name="Palenik B."/>
            <person name="Pazour G.J."/>
            <person name="Richardson P.M."/>
            <person name="Rynearson T.A."/>
            <person name="Saito M.A."/>
            <person name="Schwartz D.C."/>
            <person name="Thamatrakoln K."/>
            <person name="Valentin K."/>
            <person name="Vardi A."/>
            <person name="Wilkerson F.P."/>
            <person name="Rokhsar D.S."/>
        </authorList>
    </citation>
    <scope>NUCLEOTIDE SEQUENCE [LARGE SCALE GENOMIC DNA]</scope>
    <source>
        <strain evidence="2 3">CCMP1335</strain>
    </source>
</reference>
<evidence type="ECO:0000256" key="1">
    <source>
        <dbReference type="SAM" id="MobiDB-lite"/>
    </source>
</evidence>
<dbReference type="GeneID" id="7445470"/>
<dbReference type="PaxDb" id="35128-Thaps2015"/>
<organism evidence="2 3">
    <name type="scientific">Thalassiosira pseudonana</name>
    <name type="common">Marine diatom</name>
    <name type="synonym">Cyclotella nana</name>
    <dbReference type="NCBI Taxonomy" id="35128"/>
    <lineage>
        <taxon>Eukaryota</taxon>
        <taxon>Sar</taxon>
        <taxon>Stramenopiles</taxon>
        <taxon>Ochrophyta</taxon>
        <taxon>Bacillariophyta</taxon>
        <taxon>Coscinodiscophyceae</taxon>
        <taxon>Thalassiosirophycidae</taxon>
        <taxon>Thalassiosirales</taxon>
        <taxon>Thalassiosiraceae</taxon>
        <taxon>Thalassiosira</taxon>
    </lineage>
</organism>
<keyword evidence="3" id="KW-1185">Reference proteome</keyword>
<feature type="region of interest" description="Disordered" evidence="1">
    <location>
        <begin position="103"/>
        <end position="149"/>
    </location>
</feature>
<name>B8BSK5_THAPS</name>
<proteinExistence type="predicted"/>
<feature type="compositionally biased region" description="Polar residues" evidence="1">
    <location>
        <begin position="103"/>
        <end position="119"/>
    </location>
</feature>
<gene>
    <name evidence="2" type="ORF">THAPSDRAFT_2015</name>
</gene>
<dbReference type="Proteomes" id="UP000001449">
    <property type="component" value="Chromosome 1"/>
</dbReference>
<dbReference type="EMBL" id="CM000638">
    <property type="protein sequence ID" value="EED96739.1"/>
    <property type="molecule type" value="Genomic_DNA"/>
</dbReference>
<dbReference type="AlphaFoldDB" id="B8BSK5"/>
<protein>
    <submittedName>
        <fullName evidence="2">Uncharacterized protein</fullName>
    </submittedName>
</protein>
<dbReference type="HOGENOM" id="CLU_843311_0_0_1"/>